<accession>A0A7E4UXM5</accession>
<dbReference type="Proteomes" id="UP000492821">
    <property type="component" value="Unassembled WGS sequence"/>
</dbReference>
<protein>
    <submittedName>
        <fullName evidence="2">Secreted protein</fullName>
    </submittedName>
</protein>
<name>A0A7E4UXM5_PANRE</name>
<reference evidence="1" key="1">
    <citation type="journal article" date="2013" name="Genetics">
        <title>The draft genome and transcriptome of Panagrellus redivivus are shaped by the harsh demands of a free-living lifestyle.</title>
        <authorList>
            <person name="Srinivasan J."/>
            <person name="Dillman A.R."/>
            <person name="Macchietto M.G."/>
            <person name="Heikkinen L."/>
            <person name="Lakso M."/>
            <person name="Fracchia K.M."/>
            <person name="Antoshechkin I."/>
            <person name="Mortazavi A."/>
            <person name="Wong G."/>
            <person name="Sternberg P.W."/>
        </authorList>
    </citation>
    <scope>NUCLEOTIDE SEQUENCE [LARGE SCALE GENOMIC DNA]</scope>
    <source>
        <strain evidence="1">MT8872</strain>
    </source>
</reference>
<dbReference type="WBParaSite" id="Pan_g13664.t1">
    <property type="protein sequence ID" value="Pan_g13664.t1"/>
    <property type="gene ID" value="Pan_g13664"/>
</dbReference>
<reference evidence="2" key="2">
    <citation type="submission" date="2020-10" db="UniProtKB">
        <authorList>
            <consortium name="WormBaseParasite"/>
        </authorList>
    </citation>
    <scope>IDENTIFICATION</scope>
</reference>
<evidence type="ECO:0000313" key="2">
    <source>
        <dbReference type="WBParaSite" id="Pan_g13664.t1"/>
    </source>
</evidence>
<evidence type="ECO:0000313" key="1">
    <source>
        <dbReference type="Proteomes" id="UP000492821"/>
    </source>
</evidence>
<sequence length="76" mass="8660">MAAASQHKVLVTVWLSCECRVHVSAFIAYEYCIIDRNAHIQKDLIYFYHNPSPSGLPREVVTMNRQAIIITAQLTI</sequence>
<proteinExistence type="predicted"/>
<organism evidence="1 2">
    <name type="scientific">Panagrellus redivivus</name>
    <name type="common">Microworm</name>
    <dbReference type="NCBI Taxonomy" id="6233"/>
    <lineage>
        <taxon>Eukaryota</taxon>
        <taxon>Metazoa</taxon>
        <taxon>Ecdysozoa</taxon>
        <taxon>Nematoda</taxon>
        <taxon>Chromadorea</taxon>
        <taxon>Rhabditida</taxon>
        <taxon>Tylenchina</taxon>
        <taxon>Panagrolaimomorpha</taxon>
        <taxon>Panagrolaimoidea</taxon>
        <taxon>Panagrolaimidae</taxon>
        <taxon>Panagrellus</taxon>
    </lineage>
</organism>
<keyword evidence="1" id="KW-1185">Reference proteome</keyword>
<dbReference type="AlphaFoldDB" id="A0A7E4UXM5"/>